<dbReference type="HOGENOM" id="CLU_3328232_0_0_5"/>
<dbReference type="AlphaFoldDB" id="Q0G7L4"/>
<proteinExistence type="predicted"/>
<dbReference type="STRING" id="217511.GCA_001463845_01732"/>
<dbReference type="EMBL" id="AATP01000001">
    <property type="protein sequence ID" value="EAU42350.1"/>
    <property type="molecule type" value="Genomic_DNA"/>
</dbReference>
<evidence type="ECO:0000313" key="1">
    <source>
        <dbReference type="EMBL" id="EAU42350.1"/>
    </source>
</evidence>
<organism evidence="1 2">
    <name type="scientific">Fulvimarina pelagi HTCC2506</name>
    <dbReference type="NCBI Taxonomy" id="314231"/>
    <lineage>
        <taxon>Bacteria</taxon>
        <taxon>Pseudomonadati</taxon>
        <taxon>Pseudomonadota</taxon>
        <taxon>Alphaproteobacteria</taxon>
        <taxon>Hyphomicrobiales</taxon>
        <taxon>Aurantimonadaceae</taxon>
        <taxon>Fulvimarina</taxon>
    </lineage>
</organism>
<sequence length="38" mass="4292">MPRSSPAAFRRRGSLDFKAPVTAKGFAFRGMDFVKTWT</sequence>
<dbReference type="Proteomes" id="UP000004310">
    <property type="component" value="Unassembled WGS sequence"/>
</dbReference>
<evidence type="ECO:0000313" key="2">
    <source>
        <dbReference type="Proteomes" id="UP000004310"/>
    </source>
</evidence>
<accession>Q0G7L4</accession>
<name>Q0G7L4_9HYPH</name>
<reference evidence="1 2" key="1">
    <citation type="journal article" date="2010" name="J. Bacteriol.">
        <title>Genome sequence of Fulvimarina pelagi HTCC2506T, a Mn(II)-oxidizing alphaproteobacterium possessing an aerobic anoxygenic photosynthetic gene cluster and Xanthorhodopsin.</title>
        <authorList>
            <person name="Kang I."/>
            <person name="Oh H.M."/>
            <person name="Lim S.I."/>
            <person name="Ferriera S."/>
            <person name="Giovannoni S.J."/>
            <person name="Cho J.C."/>
        </authorList>
    </citation>
    <scope>NUCLEOTIDE SEQUENCE [LARGE SCALE GENOMIC DNA]</scope>
    <source>
        <strain evidence="1 2">HTCC2506</strain>
    </source>
</reference>
<protein>
    <submittedName>
        <fullName evidence="1">Uncharacterized protein</fullName>
    </submittedName>
</protein>
<keyword evidence="2" id="KW-1185">Reference proteome</keyword>
<gene>
    <name evidence="1" type="ORF">FP2506_05911</name>
</gene>
<comment type="caution">
    <text evidence="1">The sequence shown here is derived from an EMBL/GenBank/DDBJ whole genome shotgun (WGS) entry which is preliminary data.</text>
</comment>